<dbReference type="PRINTS" id="PR00019">
    <property type="entry name" value="LEURICHRPT"/>
</dbReference>
<keyword evidence="3" id="KW-1003">Cell membrane</keyword>
<dbReference type="Pfam" id="PF13855">
    <property type="entry name" value="LRR_8"/>
    <property type="match status" value="1"/>
</dbReference>
<feature type="transmembrane region" description="Helical" evidence="12">
    <location>
        <begin position="530"/>
        <end position="551"/>
    </location>
</feature>
<keyword evidence="4" id="KW-0433">Leucine-rich repeat</keyword>
<dbReference type="PROSITE" id="PS51450">
    <property type="entry name" value="LRR"/>
    <property type="match status" value="1"/>
</dbReference>
<dbReference type="InterPro" id="IPR001611">
    <property type="entry name" value="Leu-rich_rpt"/>
</dbReference>
<dbReference type="Proteomes" id="UP001187192">
    <property type="component" value="Unassembled WGS sequence"/>
</dbReference>
<evidence type="ECO:0000256" key="5">
    <source>
        <dbReference type="ARBA" id="ARBA00022692"/>
    </source>
</evidence>
<protein>
    <submittedName>
        <fullName evidence="13">Uncharacterized protein</fullName>
    </submittedName>
</protein>
<evidence type="ECO:0000256" key="4">
    <source>
        <dbReference type="ARBA" id="ARBA00022614"/>
    </source>
</evidence>
<dbReference type="PANTHER" id="PTHR48063:SF98">
    <property type="entry name" value="LRR RECEPTOR-LIKE SERINE_THREONINE-PROTEIN KINASE FLS2"/>
    <property type="match status" value="1"/>
</dbReference>
<reference evidence="13" key="1">
    <citation type="submission" date="2023-07" db="EMBL/GenBank/DDBJ databases">
        <title>draft genome sequence of fig (Ficus carica).</title>
        <authorList>
            <person name="Takahashi T."/>
            <person name="Nishimura K."/>
        </authorList>
    </citation>
    <scope>NUCLEOTIDE SEQUENCE</scope>
</reference>
<keyword evidence="9 12" id="KW-0472">Membrane</keyword>
<keyword evidence="11" id="KW-0325">Glycoprotein</keyword>
<sequence length="569" mass="63448">MTGLTYLDLSTNQLSGTIPDQAFGNMTAFEYLDLGHNILEGEIPIFIWGVSTLHTLRLDSNRLQGRLSEASFPQLKQLEELDLSRNSFQGELSEALFSNLSELQYLDLSFNSLSLNIHDSDWIPPFRLAYILLGSCKLGRQFPKWLQTQKNYSALDISNSGISDSIPNWFWDLSKRFTYMNLSHNQMTGEVGNVSLEVQPFSVIDLSSNQLEGPVPTFMFKMVEANLSRNRFSKLNLLCNITGHAPLEYLDVSNNELSGELPDCWWHFEELVFLLLTNNNLSGNIPNSIGLLTMLQTLQLSSNNFVGELPSALRNCTRLQFMDFEGNKLSGSVLTWMGENLHGLSIVSLRSNSFTGSIPWNMCHLACLKILDLSLNDISGGIPACLGTFTSMRSWDTDHCRPLYSRSLETKRGRGEYISNTYEAKLQLQWKGKLMEFEKILENNLGGQIPSSLTVIDRLSTLDLSNNNLSRKIPTSTQLQSFANTSYVGNPELCGPPLPNKCPGDQEAVPEQTASVTTTEDADGILSQGFYISMAIGFAIAFWGVSGTLIFNKSSVGIKMSKLLRKITN</sequence>
<dbReference type="InterPro" id="IPR003591">
    <property type="entry name" value="Leu-rich_rpt_typical-subtyp"/>
</dbReference>
<keyword evidence="10" id="KW-0675">Receptor</keyword>
<comment type="caution">
    <text evidence="13">The sequence shown here is derived from an EMBL/GenBank/DDBJ whole genome shotgun (WGS) entry which is preliminary data.</text>
</comment>
<keyword evidence="8 12" id="KW-1133">Transmembrane helix</keyword>
<evidence type="ECO:0000256" key="9">
    <source>
        <dbReference type="ARBA" id="ARBA00023136"/>
    </source>
</evidence>
<gene>
    <name evidence="13" type="ORF">TIFTF001_019837</name>
</gene>
<comment type="subcellular location">
    <subcellularLocation>
        <location evidence="1">Cell membrane</location>
        <topology evidence="1">Single-pass type I membrane protein</topology>
    </subcellularLocation>
</comment>
<dbReference type="SUPFAM" id="SSF52058">
    <property type="entry name" value="L domain-like"/>
    <property type="match status" value="2"/>
</dbReference>
<evidence type="ECO:0000256" key="10">
    <source>
        <dbReference type="ARBA" id="ARBA00023170"/>
    </source>
</evidence>
<evidence type="ECO:0000256" key="7">
    <source>
        <dbReference type="ARBA" id="ARBA00022737"/>
    </source>
</evidence>
<name>A0AA88DC44_FICCA</name>
<dbReference type="EMBL" id="BTGU01000034">
    <property type="protein sequence ID" value="GMN50696.1"/>
    <property type="molecule type" value="Genomic_DNA"/>
</dbReference>
<evidence type="ECO:0000256" key="1">
    <source>
        <dbReference type="ARBA" id="ARBA00004251"/>
    </source>
</evidence>
<evidence type="ECO:0000313" key="14">
    <source>
        <dbReference type="Proteomes" id="UP001187192"/>
    </source>
</evidence>
<evidence type="ECO:0000256" key="12">
    <source>
        <dbReference type="SAM" id="Phobius"/>
    </source>
</evidence>
<dbReference type="Pfam" id="PF00560">
    <property type="entry name" value="LRR_1"/>
    <property type="match status" value="5"/>
</dbReference>
<keyword evidence="6" id="KW-0732">Signal</keyword>
<dbReference type="FunFam" id="3.80.10.10:FF:001347">
    <property type="entry name" value="LRR receptor-like serine/threonine-protein kinase GSO2"/>
    <property type="match status" value="1"/>
</dbReference>
<dbReference type="FunFam" id="3.80.10.10:FF:000041">
    <property type="entry name" value="LRR receptor-like serine/threonine-protein kinase ERECTA"/>
    <property type="match status" value="1"/>
</dbReference>
<dbReference type="PANTHER" id="PTHR48063">
    <property type="entry name" value="LRR RECEPTOR-LIKE KINASE"/>
    <property type="match status" value="1"/>
</dbReference>
<dbReference type="Gene3D" id="3.80.10.10">
    <property type="entry name" value="Ribonuclease Inhibitor"/>
    <property type="match status" value="2"/>
</dbReference>
<proteinExistence type="inferred from homology"/>
<keyword evidence="5 12" id="KW-0812">Transmembrane</keyword>
<keyword evidence="7" id="KW-0677">Repeat</keyword>
<dbReference type="InterPro" id="IPR046956">
    <property type="entry name" value="RLP23-like"/>
</dbReference>
<evidence type="ECO:0000313" key="13">
    <source>
        <dbReference type="EMBL" id="GMN50696.1"/>
    </source>
</evidence>
<evidence type="ECO:0000256" key="2">
    <source>
        <dbReference type="ARBA" id="ARBA00009592"/>
    </source>
</evidence>
<evidence type="ECO:0000256" key="6">
    <source>
        <dbReference type="ARBA" id="ARBA00022729"/>
    </source>
</evidence>
<dbReference type="GO" id="GO:0005886">
    <property type="term" value="C:plasma membrane"/>
    <property type="evidence" value="ECO:0007669"/>
    <property type="project" value="UniProtKB-SubCell"/>
</dbReference>
<dbReference type="SMART" id="SM00369">
    <property type="entry name" value="LRR_TYP"/>
    <property type="match status" value="5"/>
</dbReference>
<dbReference type="AlphaFoldDB" id="A0AA88DC44"/>
<keyword evidence="14" id="KW-1185">Reference proteome</keyword>
<evidence type="ECO:0000256" key="3">
    <source>
        <dbReference type="ARBA" id="ARBA00022475"/>
    </source>
</evidence>
<dbReference type="InterPro" id="IPR032675">
    <property type="entry name" value="LRR_dom_sf"/>
</dbReference>
<organism evidence="13 14">
    <name type="scientific">Ficus carica</name>
    <name type="common">Common fig</name>
    <dbReference type="NCBI Taxonomy" id="3494"/>
    <lineage>
        <taxon>Eukaryota</taxon>
        <taxon>Viridiplantae</taxon>
        <taxon>Streptophyta</taxon>
        <taxon>Embryophyta</taxon>
        <taxon>Tracheophyta</taxon>
        <taxon>Spermatophyta</taxon>
        <taxon>Magnoliopsida</taxon>
        <taxon>eudicotyledons</taxon>
        <taxon>Gunneridae</taxon>
        <taxon>Pentapetalae</taxon>
        <taxon>rosids</taxon>
        <taxon>fabids</taxon>
        <taxon>Rosales</taxon>
        <taxon>Moraceae</taxon>
        <taxon>Ficeae</taxon>
        <taxon>Ficus</taxon>
    </lineage>
</organism>
<evidence type="ECO:0000256" key="11">
    <source>
        <dbReference type="ARBA" id="ARBA00023180"/>
    </source>
</evidence>
<accession>A0AA88DC44</accession>
<comment type="similarity">
    <text evidence="2">Belongs to the RLP family.</text>
</comment>
<evidence type="ECO:0000256" key="8">
    <source>
        <dbReference type="ARBA" id="ARBA00022989"/>
    </source>
</evidence>
<dbReference type="Pfam" id="PF13516">
    <property type="entry name" value="LRR_6"/>
    <property type="match status" value="1"/>
</dbReference>